<dbReference type="PROSITE" id="PS51141">
    <property type="entry name" value="ZF_SBP"/>
    <property type="match status" value="1"/>
</dbReference>
<dbReference type="GO" id="GO:0005634">
    <property type="term" value="C:nucleus"/>
    <property type="evidence" value="ECO:0007669"/>
    <property type="project" value="InterPro"/>
</dbReference>
<dbReference type="PANTHER" id="PTHR31251">
    <property type="entry name" value="SQUAMOSA PROMOTER-BINDING-LIKE PROTEIN 4"/>
    <property type="match status" value="1"/>
</dbReference>
<dbReference type="SUPFAM" id="SSF103612">
    <property type="entry name" value="SBT domain"/>
    <property type="match status" value="1"/>
</dbReference>
<gene>
    <name evidence="6" type="ORF">g.29147</name>
</gene>
<feature type="compositionally biased region" description="Low complexity" evidence="4">
    <location>
        <begin position="310"/>
        <end position="320"/>
    </location>
</feature>
<feature type="region of interest" description="Disordered" evidence="4">
    <location>
        <begin position="65"/>
        <end position="86"/>
    </location>
</feature>
<feature type="compositionally biased region" description="Low complexity" evidence="4">
    <location>
        <begin position="168"/>
        <end position="180"/>
    </location>
</feature>
<evidence type="ECO:0000259" key="5">
    <source>
        <dbReference type="PROSITE" id="PS51141"/>
    </source>
</evidence>
<reference evidence="6" key="1">
    <citation type="submission" date="2015-08" db="EMBL/GenBank/DDBJ databases">
        <authorList>
            <person name="Babu N.S."/>
            <person name="Beckwith C.J."/>
            <person name="Beseler K.G."/>
            <person name="Brison A."/>
            <person name="Carone J.V."/>
            <person name="Caskin T.P."/>
            <person name="Diamond M."/>
            <person name="Durham M.E."/>
            <person name="Foxe J.M."/>
            <person name="Go M."/>
            <person name="Henderson B.A."/>
            <person name="Jones I.B."/>
            <person name="McGettigan J.A."/>
            <person name="Micheletti S.J."/>
            <person name="Nasrallah M.E."/>
            <person name="Ortiz D."/>
            <person name="Piller C.R."/>
            <person name="Privatt S.R."/>
            <person name="Schneider S.L."/>
            <person name="Sharp S."/>
            <person name="Smith T.C."/>
            <person name="Stanton J.D."/>
            <person name="Ullery H.E."/>
            <person name="Wilson R.J."/>
            <person name="Serrano M.G."/>
            <person name="Buck G."/>
            <person name="Lee V."/>
            <person name="Wang Y."/>
            <person name="Carvalho R."/>
            <person name="Voegtly L."/>
            <person name="Shi R."/>
            <person name="Duckworth R."/>
            <person name="Johnson A."/>
            <person name="Loviza R."/>
            <person name="Walstead R."/>
            <person name="Shah Z."/>
            <person name="Kiflezghi M."/>
            <person name="Wade K."/>
            <person name="Ball S.L."/>
            <person name="Bradley K.W."/>
            <person name="Asai D.J."/>
            <person name="Bowman C.A."/>
            <person name="Russell D.A."/>
            <person name="Pope W.H."/>
            <person name="Jacobs-Sera D."/>
            <person name="Hendrix R.W."/>
            <person name="Hatfull G.F."/>
        </authorList>
    </citation>
    <scope>NUCLEOTIDE SEQUENCE</scope>
</reference>
<feature type="compositionally biased region" description="Low complexity" evidence="4">
    <location>
        <begin position="264"/>
        <end position="277"/>
    </location>
</feature>
<name>A0A1D1ZVF3_AUXPR</name>
<feature type="compositionally biased region" description="Basic residues" evidence="4">
    <location>
        <begin position="72"/>
        <end position="86"/>
    </location>
</feature>
<dbReference type="GO" id="GO:0003677">
    <property type="term" value="F:DNA binding"/>
    <property type="evidence" value="ECO:0007669"/>
    <property type="project" value="InterPro"/>
</dbReference>
<evidence type="ECO:0000256" key="1">
    <source>
        <dbReference type="ARBA" id="ARBA00022723"/>
    </source>
</evidence>
<feature type="region of interest" description="Disordered" evidence="4">
    <location>
        <begin position="264"/>
        <end position="288"/>
    </location>
</feature>
<feature type="domain" description="SBP-type" evidence="5">
    <location>
        <begin position="90"/>
        <end position="167"/>
    </location>
</feature>
<evidence type="ECO:0000313" key="6">
    <source>
        <dbReference type="EMBL" id="JAT70926.1"/>
    </source>
</evidence>
<dbReference type="InterPro" id="IPR004333">
    <property type="entry name" value="SBP_dom"/>
</dbReference>
<keyword evidence="2" id="KW-0863">Zinc-finger</keyword>
<dbReference type="Gene3D" id="4.10.1100.10">
    <property type="entry name" value="Transcription factor, SBP-box domain"/>
    <property type="match status" value="1"/>
</dbReference>
<dbReference type="Pfam" id="PF03110">
    <property type="entry name" value="SBP"/>
    <property type="match status" value="1"/>
</dbReference>
<organism evidence="6">
    <name type="scientific">Auxenochlorella protothecoides</name>
    <name type="common">Green microalga</name>
    <name type="synonym">Chlorella protothecoides</name>
    <dbReference type="NCBI Taxonomy" id="3075"/>
    <lineage>
        <taxon>Eukaryota</taxon>
        <taxon>Viridiplantae</taxon>
        <taxon>Chlorophyta</taxon>
        <taxon>core chlorophytes</taxon>
        <taxon>Trebouxiophyceae</taxon>
        <taxon>Chlorellales</taxon>
        <taxon>Chlorellaceae</taxon>
        <taxon>Auxenochlorella</taxon>
    </lineage>
</organism>
<accession>A0A1D1ZVF3</accession>
<feature type="region of interest" description="Disordered" evidence="4">
    <location>
        <begin position="168"/>
        <end position="189"/>
    </location>
</feature>
<proteinExistence type="predicted"/>
<evidence type="ECO:0000256" key="3">
    <source>
        <dbReference type="ARBA" id="ARBA00022833"/>
    </source>
</evidence>
<evidence type="ECO:0000256" key="4">
    <source>
        <dbReference type="SAM" id="MobiDB-lite"/>
    </source>
</evidence>
<dbReference type="InterPro" id="IPR036893">
    <property type="entry name" value="SBP_sf"/>
</dbReference>
<protein>
    <recommendedName>
        <fullName evidence="5">SBP-type domain-containing protein</fullName>
    </recommendedName>
</protein>
<dbReference type="GO" id="GO:0008270">
    <property type="term" value="F:zinc ion binding"/>
    <property type="evidence" value="ECO:0007669"/>
    <property type="project" value="UniProtKB-KW"/>
</dbReference>
<sequence>LSPFSGIRGVVVSTCHCRHILFSTMPDMSALESSSPNWSSQSMGSDISSSEDHLSSQLSLLDSLEYSNGKPSRPRMGRGSRGPRPRLFAKGKCQADGCSVNLSKLPFYYQRNHVCTEHNKCPSFRRQGEEVRYCQRCGVAHPLSDYDGDRRSCRRQLERHNARRRRLALAAAATPRSRSPAGERWAAPSEPGPLPLAPVVAPSASYAVPALSPAASAAAAGPVDERVCRSDECVCGPCCSPAALGCGRGGVPAAAPTAALGGAGLGAAPARSPPASAQPLCRPSGSLAGSSNDSAASCAGPAEAVSTADGPAAAGLPAHGPAGGRERAVSRSGAAAAATEAALGVLQRQHADAYGFLVQHQLELAGLLLAAARVAASAAPARRAACH</sequence>
<dbReference type="PANTHER" id="PTHR31251:SF169">
    <property type="entry name" value="SQUAMOSA PROMOTER-BINDING-LIKE PROTEIN 8"/>
    <property type="match status" value="1"/>
</dbReference>
<feature type="region of interest" description="Disordered" evidence="4">
    <location>
        <begin position="309"/>
        <end position="331"/>
    </location>
</feature>
<feature type="non-terminal residue" evidence="6">
    <location>
        <position position="1"/>
    </location>
</feature>
<dbReference type="EMBL" id="GDKF01007696">
    <property type="protein sequence ID" value="JAT70926.1"/>
    <property type="molecule type" value="Transcribed_RNA"/>
</dbReference>
<keyword evidence="1" id="KW-0479">Metal-binding</keyword>
<keyword evidence="3" id="KW-0862">Zinc</keyword>
<dbReference type="AlphaFoldDB" id="A0A1D1ZVF3"/>
<dbReference type="InterPro" id="IPR044817">
    <property type="entry name" value="SBP-like"/>
</dbReference>
<evidence type="ECO:0000256" key="2">
    <source>
        <dbReference type="ARBA" id="ARBA00022771"/>
    </source>
</evidence>